<evidence type="ECO:0000256" key="6">
    <source>
        <dbReference type="ARBA" id="ARBA00023136"/>
    </source>
</evidence>
<comment type="subcellular location">
    <subcellularLocation>
        <location evidence="1">Membrane</location>
        <topology evidence="1">Multi-pass membrane protein</topology>
    </subcellularLocation>
</comment>
<feature type="transmembrane region" description="Helical" evidence="8">
    <location>
        <begin position="101"/>
        <end position="122"/>
    </location>
</feature>
<evidence type="ECO:0000256" key="2">
    <source>
        <dbReference type="ARBA" id="ARBA00010992"/>
    </source>
</evidence>
<evidence type="ECO:0000256" key="7">
    <source>
        <dbReference type="RuleBase" id="RU003346"/>
    </source>
</evidence>
<dbReference type="Proteomes" id="UP001597131">
    <property type="component" value="Unassembled WGS sequence"/>
</dbReference>
<dbReference type="NCBIfam" id="TIGR00879">
    <property type="entry name" value="SP"/>
    <property type="match status" value="1"/>
</dbReference>
<proteinExistence type="inferred from homology"/>
<reference evidence="11" key="1">
    <citation type="journal article" date="2019" name="Int. J. Syst. Evol. Microbiol.">
        <title>The Global Catalogue of Microorganisms (GCM) 10K type strain sequencing project: providing services to taxonomists for standard genome sequencing and annotation.</title>
        <authorList>
            <consortium name="The Broad Institute Genomics Platform"/>
            <consortium name="The Broad Institute Genome Sequencing Center for Infectious Disease"/>
            <person name="Wu L."/>
            <person name="Ma J."/>
        </authorList>
    </citation>
    <scope>NUCLEOTIDE SEQUENCE [LARGE SCALE GENOMIC DNA]</scope>
    <source>
        <strain evidence="11">CCUG 64793</strain>
    </source>
</reference>
<keyword evidence="6 8" id="KW-0472">Membrane</keyword>
<dbReference type="InterPro" id="IPR020846">
    <property type="entry name" value="MFS_dom"/>
</dbReference>
<feature type="transmembrane region" description="Helical" evidence="8">
    <location>
        <begin position="279"/>
        <end position="298"/>
    </location>
</feature>
<dbReference type="InterPro" id="IPR005828">
    <property type="entry name" value="MFS_sugar_transport-like"/>
</dbReference>
<dbReference type="PRINTS" id="PR00171">
    <property type="entry name" value="SUGRTRNSPORT"/>
</dbReference>
<evidence type="ECO:0000256" key="8">
    <source>
        <dbReference type="SAM" id="Phobius"/>
    </source>
</evidence>
<evidence type="ECO:0000256" key="1">
    <source>
        <dbReference type="ARBA" id="ARBA00004141"/>
    </source>
</evidence>
<feature type="transmembrane region" description="Helical" evidence="8">
    <location>
        <begin position="244"/>
        <end position="267"/>
    </location>
</feature>
<dbReference type="RefSeq" id="WP_380746185.1">
    <property type="nucleotide sequence ID" value="NZ_JBHTLI010000002.1"/>
</dbReference>
<dbReference type="SUPFAM" id="SSF103473">
    <property type="entry name" value="MFS general substrate transporter"/>
    <property type="match status" value="1"/>
</dbReference>
<dbReference type="PROSITE" id="PS00216">
    <property type="entry name" value="SUGAR_TRANSPORT_1"/>
    <property type="match status" value="1"/>
</dbReference>
<feature type="transmembrane region" description="Helical" evidence="8">
    <location>
        <begin position="164"/>
        <end position="184"/>
    </location>
</feature>
<protein>
    <submittedName>
        <fullName evidence="10">Sugar porter family MFS transporter</fullName>
    </submittedName>
</protein>
<dbReference type="PANTHER" id="PTHR48020:SF12">
    <property type="entry name" value="PROTON MYO-INOSITOL COTRANSPORTER"/>
    <property type="match status" value="1"/>
</dbReference>
<feature type="transmembrane region" description="Helical" evidence="8">
    <location>
        <begin position="405"/>
        <end position="425"/>
    </location>
</feature>
<evidence type="ECO:0000313" key="10">
    <source>
        <dbReference type="EMBL" id="MFD1096492.1"/>
    </source>
</evidence>
<organism evidence="10 11">
    <name type="scientific">Salegentibacter chungangensis</name>
    <dbReference type="NCBI Taxonomy" id="1335724"/>
    <lineage>
        <taxon>Bacteria</taxon>
        <taxon>Pseudomonadati</taxon>
        <taxon>Bacteroidota</taxon>
        <taxon>Flavobacteriia</taxon>
        <taxon>Flavobacteriales</taxon>
        <taxon>Flavobacteriaceae</taxon>
        <taxon>Salegentibacter</taxon>
    </lineage>
</organism>
<evidence type="ECO:0000256" key="5">
    <source>
        <dbReference type="ARBA" id="ARBA00022989"/>
    </source>
</evidence>
<sequence>MVLKKKLLTGAIVSSLGGLLFGFDTAVISGAEQGLKVYFDLDSFSHGFTNSIALIGTIVGALLAFMPAQKWGRKKSLLVIGVFFGLSALGCAYTESWELFLFYRFLGGLGVGASSVIAPMYISEISPSNYRGRLVGLFQFSIVFGILLAFLSNYFLKLYIPTDAWRWMLGVEAVPAFLFFLLIFKIPRSPRWLILQKRFEEGQEVLRQIGDSSPKETLANIRRSLEEDNNNKEGLFKRKYLRPIILVFLMATFNQCSGINAIMYYAPRIFEMSGIAEDSAFLQAASVGFVNMLFTILAMNYIDKVGRKKLMLLGTIGMILSLVTTAYLLNSSAVGSTFLIVPILVFIASFAFSQGAVIWVFISEVFPNKVRASGQSFGTFVHWAWAAILTWIFPVVTSLTNGGTYAFGFFAFAMVLQLIFVLKYFPETKGKSLEEKV</sequence>
<feature type="transmembrane region" description="Helical" evidence="8">
    <location>
        <begin position="134"/>
        <end position="152"/>
    </location>
</feature>
<dbReference type="InterPro" id="IPR005829">
    <property type="entry name" value="Sugar_transporter_CS"/>
</dbReference>
<dbReference type="EMBL" id="JBHTLI010000002">
    <property type="protein sequence ID" value="MFD1096492.1"/>
    <property type="molecule type" value="Genomic_DNA"/>
</dbReference>
<accession>A0ABW3NVI0</accession>
<comment type="similarity">
    <text evidence="2 7">Belongs to the major facilitator superfamily. Sugar transporter (TC 2.A.1.1) family.</text>
</comment>
<dbReference type="Pfam" id="PF00083">
    <property type="entry name" value="Sugar_tr"/>
    <property type="match status" value="1"/>
</dbReference>
<keyword evidence="11" id="KW-1185">Reference proteome</keyword>
<feature type="transmembrane region" description="Helical" evidence="8">
    <location>
        <begin position="374"/>
        <end position="393"/>
    </location>
</feature>
<dbReference type="PANTHER" id="PTHR48020">
    <property type="entry name" value="PROTON MYO-INOSITOL COTRANSPORTER"/>
    <property type="match status" value="1"/>
</dbReference>
<dbReference type="PROSITE" id="PS50850">
    <property type="entry name" value="MFS"/>
    <property type="match status" value="1"/>
</dbReference>
<dbReference type="InterPro" id="IPR050814">
    <property type="entry name" value="Myo-inositol_Transporter"/>
</dbReference>
<feature type="domain" description="Major facilitator superfamily (MFS) profile" evidence="9">
    <location>
        <begin position="10"/>
        <end position="429"/>
    </location>
</feature>
<feature type="transmembrane region" description="Helical" evidence="8">
    <location>
        <begin position="310"/>
        <end position="329"/>
    </location>
</feature>
<dbReference type="PROSITE" id="PS00217">
    <property type="entry name" value="SUGAR_TRANSPORT_2"/>
    <property type="match status" value="1"/>
</dbReference>
<feature type="transmembrane region" description="Helical" evidence="8">
    <location>
        <begin position="77"/>
        <end position="95"/>
    </location>
</feature>
<name>A0ABW3NVI0_9FLAO</name>
<dbReference type="Gene3D" id="1.20.1250.20">
    <property type="entry name" value="MFS general substrate transporter like domains"/>
    <property type="match status" value="1"/>
</dbReference>
<evidence type="ECO:0000313" key="11">
    <source>
        <dbReference type="Proteomes" id="UP001597131"/>
    </source>
</evidence>
<keyword evidence="3 7" id="KW-0813">Transport</keyword>
<comment type="caution">
    <text evidence="10">The sequence shown here is derived from an EMBL/GenBank/DDBJ whole genome shotgun (WGS) entry which is preliminary data.</text>
</comment>
<evidence type="ECO:0000256" key="4">
    <source>
        <dbReference type="ARBA" id="ARBA00022692"/>
    </source>
</evidence>
<keyword evidence="5 8" id="KW-1133">Transmembrane helix</keyword>
<feature type="transmembrane region" description="Helical" evidence="8">
    <location>
        <begin position="335"/>
        <end position="362"/>
    </location>
</feature>
<dbReference type="InterPro" id="IPR036259">
    <property type="entry name" value="MFS_trans_sf"/>
</dbReference>
<dbReference type="InterPro" id="IPR003663">
    <property type="entry name" value="Sugar/inositol_transpt"/>
</dbReference>
<keyword evidence="4 8" id="KW-0812">Transmembrane</keyword>
<gene>
    <name evidence="10" type="ORF">ACFQ3Q_12070</name>
</gene>
<evidence type="ECO:0000259" key="9">
    <source>
        <dbReference type="PROSITE" id="PS50850"/>
    </source>
</evidence>
<evidence type="ECO:0000256" key="3">
    <source>
        <dbReference type="ARBA" id="ARBA00022448"/>
    </source>
</evidence>
<feature type="transmembrane region" description="Helical" evidence="8">
    <location>
        <begin position="46"/>
        <end position="65"/>
    </location>
</feature>